<evidence type="ECO:0000313" key="2">
    <source>
        <dbReference type="EMBL" id="MED6220006.1"/>
    </source>
</evidence>
<feature type="compositionally biased region" description="Acidic residues" evidence="1">
    <location>
        <begin position="1"/>
        <end position="18"/>
    </location>
</feature>
<sequence length="104" mass="11625">MESDSNEDSDEEFIGDIDDSSKSSDWAEFVPQSQSSRGFILVAPTPIPELSSVNSNFHTLHLDAMAEDPRDGFGGGGKNYNPDKGKKFRVGHRFSSQKRWCIWV</sequence>
<accession>A0ABU6ZDH0</accession>
<proteinExistence type="predicted"/>
<evidence type="ECO:0000256" key="1">
    <source>
        <dbReference type="SAM" id="MobiDB-lite"/>
    </source>
</evidence>
<name>A0ABU6ZDH0_9FABA</name>
<dbReference type="Proteomes" id="UP001341840">
    <property type="component" value="Unassembled WGS sequence"/>
</dbReference>
<organism evidence="2 3">
    <name type="scientific">Stylosanthes scabra</name>
    <dbReference type="NCBI Taxonomy" id="79078"/>
    <lineage>
        <taxon>Eukaryota</taxon>
        <taxon>Viridiplantae</taxon>
        <taxon>Streptophyta</taxon>
        <taxon>Embryophyta</taxon>
        <taxon>Tracheophyta</taxon>
        <taxon>Spermatophyta</taxon>
        <taxon>Magnoliopsida</taxon>
        <taxon>eudicotyledons</taxon>
        <taxon>Gunneridae</taxon>
        <taxon>Pentapetalae</taxon>
        <taxon>rosids</taxon>
        <taxon>fabids</taxon>
        <taxon>Fabales</taxon>
        <taxon>Fabaceae</taxon>
        <taxon>Papilionoideae</taxon>
        <taxon>50 kb inversion clade</taxon>
        <taxon>dalbergioids sensu lato</taxon>
        <taxon>Dalbergieae</taxon>
        <taxon>Pterocarpus clade</taxon>
        <taxon>Stylosanthes</taxon>
    </lineage>
</organism>
<protein>
    <submittedName>
        <fullName evidence="2">Uncharacterized protein</fullName>
    </submittedName>
</protein>
<feature type="region of interest" description="Disordered" evidence="1">
    <location>
        <begin position="1"/>
        <end position="28"/>
    </location>
</feature>
<dbReference type="EMBL" id="JASCZI010272085">
    <property type="protein sequence ID" value="MED6220006.1"/>
    <property type="molecule type" value="Genomic_DNA"/>
</dbReference>
<evidence type="ECO:0000313" key="3">
    <source>
        <dbReference type="Proteomes" id="UP001341840"/>
    </source>
</evidence>
<reference evidence="2 3" key="1">
    <citation type="journal article" date="2023" name="Plants (Basel)">
        <title>Bridging the Gap: Combining Genomics and Transcriptomics Approaches to Understand Stylosanthes scabra, an Orphan Legume from the Brazilian Caatinga.</title>
        <authorList>
            <person name="Ferreira-Neto J.R.C."/>
            <person name="da Silva M.D."/>
            <person name="Binneck E."/>
            <person name="de Melo N.F."/>
            <person name="da Silva R.H."/>
            <person name="de Melo A.L.T.M."/>
            <person name="Pandolfi V."/>
            <person name="Bustamante F.O."/>
            <person name="Brasileiro-Vidal A.C."/>
            <person name="Benko-Iseppon A.M."/>
        </authorList>
    </citation>
    <scope>NUCLEOTIDE SEQUENCE [LARGE SCALE GENOMIC DNA]</scope>
    <source>
        <tissue evidence="2">Leaves</tissue>
    </source>
</reference>
<gene>
    <name evidence="2" type="ORF">PIB30_041020</name>
</gene>
<keyword evidence="3" id="KW-1185">Reference proteome</keyword>
<comment type="caution">
    <text evidence="2">The sequence shown here is derived from an EMBL/GenBank/DDBJ whole genome shotgun (WGS) entry which is preliminary data.</text>
</comment>